<dbReference type="Proteomes" id="UP000320216">
    <property type="component" value="Chromosome"/>
</dbReference>
<dbReference type="RefSeq" id="WP_146320902.1">
    <property type="nucleotide sequence ID" value="NZ_CP042305.1"/>
</dbReference>
<dbReference type="InterPro" id="IPR023210">
    <property type="entry name" value="NADP_OxRdtase_dom"/>
</dbReference>
<dbReference type="InterPro" id="IPR036812">
    <property type="entry name" value="NAD(P)_OxRdtase_dom_sf"/>
</dbReference>
<dbReference type="OrthoDB" id="4962752at2"/>
<protein>
    <submittedName>
        <fullName evidence="3">Aldo/keto reductase</fullName>
    </submittedName>
</protein>
<name>A0A5B8M4T3_9MICO</name>
<dbReference type="InterPro" id="IPR050523">
    <property type="entry name" value="AKR_Detox_Biosynth"/>
</dbReference>
<sequence length="342" mass="36513">MMSVPRSITGPSGVEVSALAFGSWNTWDRADFDTVLATLRLAVDSGVTTFDVGIYGGGETPNDTDTEMVFARAIAELGVPRDSIQLAVKGWLPDPRNAFVPSLESQLDTMLVRQHTDHAEVLVLGDLMQPRDDYGSLLDDVASVLLAGKARAWAVNNWAATEVAELIRQAEAAGVQAPDYAQLKYGLTRRSVPEGAPYGTLCARTGLRIQASDTFEGGLIFGGSGTGPSRIIGGDIGGTQERIRASVGRLREVAAQFGATPAQLAIAYPLTNPNVTNVLVGSRTPEQTRDNLGAFDLLARHSAAEIRAAADEFWFDRHAVSPHAGWGARPEDDPAAYVVVQR</sequence>
<dbReference type="PANTHER" id="PTHR43364">
    <property type="entry name" value="NADH-SPECIFIC METHYLGLYOXAL REDUCTASE-RELATED"/>
    <property type="match status" value="1"/>
</dbReference>
<keyword evidence="4" id="KW-1185">Reference proteome</keyword>
<gene>
    <name evidence="3" type="ORF">FPZ11_11090</name>
</gene>
<dbReference type="EMBL" id="CP042305">
    <property type="protein sequence ID" value="QDZ15231.1"/>
    <property type="molecule type" value="Genomic_DNA"/>
</dbReference>
<dbReference type="AlphaFoldDB" id="A0A5B8M4T3"/>
<evidence type="ECO:0000256" key="1">
    <source>
        <dbReference type="ARBA" id="ARBA00023002"/>
    </source>
</evidence>
<dbReference type="GO" id="GO:0016491">
    <property type="term" value="F:oxidoreductase activity"/>
    <property type="evidence" value="ECO:0007669"/>
    <property type="project" value="UniProtKB-KW"/>
</dbReference>
<evidence type="ECO:0000259" key="2">
    <source>
        <dbReference type="Pfam" id="PF00248"/>
    </source>
</evidence>
<reference evidence="3 4" key="1">
    <citation type="submission" date="2019-07" db="EMBL/GenBank/DDBJ databases">
        <title>Full genome sequence of Humibacter sp. WJ7-1.</title>
        <authorList>
            <person name="Im W.-T."/>
        </authorList>
    </citation>
    <scope>NUCLEOTIDE SEQUENCE [LARGE SCALE GENOMIC DNA]</scope>
    <source>
        <strain evidence="3 4">WJ7-1</strain>
    </source>
</reference>
<dbReference type="GO" id="GO:0005829">
    <property type="term" value="C:cytosol"/>
    <property type="evidence" value="ECO:0007669"/>
    <property type="project" value="TreeGrafter"/>
</dbReference>
<accession>A0A5B8M4T3</accession>
<evidence type="ECO:0000313" key="3">
    <source>
        <dbReference type="EMBL" id="QDZ15231.1"/>
    </source>
</evidence>
<dbReference type="KEGG" id="huw:FPZ11_11090"/>
<dbReference type="Gene3D" id="3.20.20.100">
    <property type="entry name" value="NADP-dependent oxidoreductase domain"/>
    <property type="match status" value="1"/>
</dbReference>
<dbReference type="PANTHER" id="PTHR43364:SF4">
    <property type="entry name" value="NAD(P)-LINKED OXIDOREDUCTASE SUPERFAMILY PROTEIN"/>
    <property type="match status" value="1"/>
</dbReference>
<keyword evidence="1" id="KW-0560">Oxidoreductase</keyword>
<organism evidence="3 4">
    <name type="scientific">Humibacter ginsenosidimutans</name>
    <dbReference type="NCBI Taxonomy" id="2599293"/>
    <lineage>
        <taxon>Bacteria</taxon>
        <taxon>Bacillati</taxon>
        <taxon>Actinomycetota</taxon>
        <taxon>Actinomycetes</taxon>
        <taxon>Micrococcales</taxon>
        <taxon>Microbacteriaceae</taxon>
        <taxon>Humibacter</taxon>
    </lineage>
</organism>
<dbReference type="Pfam" id="PF00248">
    <property type="entry name" value="Aldo_ket_red"/>
    <property type="match status" value="1"/>
</dbReference>
<feature type="domain" description="NADP-dependent oxidoreductase" evidence="2">
    <location>
        <begin position="19"/>
        <end position="299"/>
    </location>
</feature>
<proteinExistence type="predicted"/>
<dbReference type="SUPFAM" id="SSF51430">
    <property type="entry name" value="NAD(P)-linked oxidoreductase"/>
    <property type="match status" value="1"/>
</dbReference>
<evidence type="ECO:0000313" key="4">
    <source>
        <dbReference type="Proteomes" id="UP000320216"/>
    </source>
</evidence>